<dbReference type="RefSeq" id="XP_027196874.1">
    <property type="nucleotide sequence ID" value="XM_027341073.1"/>
</dbReference>
<dbReference type="GO" id="GO:0043130">
    <property type="term" value="F:ubiquitin binding"/>
    <property type="evidence" value="ECO:0007669"/>
    <property type="project" value="InterPro"/>
</dbReference>
<dbReference type="SMART" id="SM00546">
    <property type="entry name" value="CUE"/>
    <property type="match status" value="2"/>
</dbReference>
<protein>
    <submittedName>
        <fullName evidence="4">Uncharacterized protein LOC113791310</fullName>
    </submittedName>
</protein>
<dbReference type="OrthoDB" id="3045089at2759"/>
<dbReference type="PROSITE" id="PS51140">
    <property type="entry name" value="CUE"/>
    <property type="match status" value="1"/>
</dbReference>
<dbReference type="OMA" id="PPNIFEK"/>
<evidence type="ECO:0000256" key="1">
    <source>
        <dbReference type="SAM" id="MobiDB-lite"/>
    </source>
</evidence>
<dbReference type="InterPro" id="IPR003892">
    <property type="entry name" value="CUE"/>
</dbReference>
<evidence type="ECO:0000259" key="2">
    <source>
        <dbReference type="PROSITE" id="PS51140"/>
    </source>
</evidence>
<gene>
    <name evidence="4" type="primary">LOC113791310</name>
</gene>
<dbReference type="AlphaFoldDB" id="A0A6P6XY53"/>
<dbReference type="CDD" id="cd14279">
    <property type="entry name" value="CUE"/>
    <property type="match status" value="1"/>
</dbReference>
<accession>A0A6P6XY53</accession>
<sequence>MTFPFDSNHYRVEQIIRGRSSSNGLSTFRTATHDHILPVGWFCKFDPKTKRYYFIRESDDENSSSSSSSSDEWQDEDEYGELQPSPDKKSMRRIRATSEEQANIDRICRQFPNVDRSYITHLSRIYRNRENLVISALLAQNYSRQPVTGIMVDEALFYKIRQSFPHIEPEYIRKLLIQNENREHPTIEALLNLFGLFNTTRYKHSKRPQLKLKYLKFAFPDIDEIELLDLLFKNEFDAGRVIKYLKLNGHEHSEHIEIRMSKLSETVLLKEANERLQASRPKSLIFQEKYHPNLWEQEDIRKNLIEMYPSVDIFLVNRALEATRFDIKLASSFLDTMTPQDAEKYLQRTLLDRIEPKRLIRVSRHVQTNSLTQDLFGRLVIVEIFDHDDDDQEFEKQDQKMEDKSTCTKEDGIIIRKTFKLAHGPNKENQKGPDANNRITKRSERLGPINVRIGTDFQMRQGPQDQLRADQRAMKIGAQKKNRQGAIGRQVIRWKEQMQEMMNDVDESIYFFPDSKNEKNDNQYIVCND</sequence>
<feature type="region of interest" description="Disordered" evidence="1">
    <location>
        <begin position="58"/>
        <end position="96"/>
    </location>
</feature>
<name>A0A6P6XY53_DERPT</name>
<feature type="domain" description="CUE" evidence="2">
    <location>
        <begin position="152"/>
        <end position="195"/>
    </location>
</feature>
<evidence type="ECO:0000313" key="3">
    <source>
        <dbReference type="Proteomes" id="UP000515146"/>
    </source>
</evidence>
<feature type="region of interest" description="Disordered" evidence="1">
    <location>
        <begin position="424"/>
        <end position="443"/>
    </location>
</feature>
<dbReference type="KEGG" id="dpte:113791310"/>
<reference evidence="4" key="1">
    <citation type="submission" date="2025-08" db="UniProtKB">
        <authorList>
            <consortium name="RefSeq"/>
        </authorList>
    </citation>
    <scope>IDENTIFICATION</scope>
    <source>
        <strain evidence="4">Airmid</strain>
    </source>
</reference>
<dbReference type="GeneID" id="113791310"/>
<proteinExistence type="predicted"/>
<keyword evidence="3" id="KW-1185">Reference proteome</keyword>
<dbReference type="InParanoid" id="A0A6P6XY53"/>
<organism evidence="3 4">
    <name type="scientific">Dermatophagoides pteronyssinus</name>
    <name type="common">European house dust mite</name>
    <dbReference type="NCBI Taxonomy" id="6956"/>
    <lineage>
        <taxon>Eukaryota</taxon>
        <taxon>Metazoa</taxon>
        <taxon>Ecdysozoa</taxon>
        <taxon>Arthropoda</taxon>
        <taxon>Chelicerata</taxon>
        <taxon>Arachnida</taxon>
        <taxon>Acari</taxon>
        <taxon>Acariformes</taxon>
        <taxon>Sarcoptiformes</taxon>
        <taxon>Astigmata</taxon>
        <taxon>Psoroptidia</taxon>
        <taxon>Analgoidea</taxon>
        <taxon>Pyroglyphidae</taxon>
        <taxon>Dermatophagoidinae</taxon>
        <taxon>Dermatophagoides</taxon>
    </lineage>
</organism>
<dbReference type="Proteomes" id="UP000515146">
    <property type="component" value="Unplaced"/>
</dbReference>
<dbReference type="Pfam" id="PF02845">
    <property type="entry name" value="CUE"/>
    <property type="match status" value="1"/>
</dbReference>
<evidence type="ECO:0000313" key="4">
    <source>
        <dbReference type="RefSeq" id="XP_027196874.1"/>
    </source>
</evidence>